<sequence>MAPWIQISMLPVGPLISCSFSHLNLNRVVLRKNSLVLGKGGGGLILYLPRLRRQGLQRSETKTGSETHLAKDKTLSGLHKRNPVPDLTSAPPPFPGFLLP</sequence>
<protein>
    <submittedName>
        <fullName evidence="2">Uncharacterized protein</fullName>
    </submittedName>
</protein>
<dbReference type="EMBL" id="GBEZ01004009">
    <property type="protein sequence ID" value="JAC81170.1"/>
    <property type="molecule type" value="Transcribed_RNA"/>
</dbReference>
<dbReference type="AlphaFoldDB" id="A0A061SEA4"/>
<evidence type="ECO:0000256" key="1">
    <source>
        <dbReference type="SAM" id="MobiDB-lite"/>
    </source>
</evidence>
<name>A0A061SEA4_9CHLO</name>
<organism evidence="2">
    <name type="scientific">Tetraselmis sp. GSL018</name>
    <dbReference type="NCBI Taxonomy" id="582737"/>
    <lineage>
        <taxon>Eukaryota</taxon>
        <taxon>Viridiplantae</taxon>
        <taxon>Chlorophyta</taxon>
        <taxon>core chlorophytes</taxon>
        <taxon>Chlorodendrophyceae</taxon>
        <taxon>Chlorodendrales</taxon>
        <taxon>Chlorodendraceae</taxon>
        <taxon>Tetraselmis</taxon>
    </lineage>
</organism>
<feature type="region of interest" description="Disordered" evidence="1">
    <location>
        <begin position="56"/>
        <end position="100"/>
    </location>
</feature>
<feature type="compositionally biased region" description="Basic and acidic residues" evidence="1">
    <location>
        <begin position="59"/>
        <end position="74"/>
    </location>
</feature>
<accession>A0A061SEA4</accession>
<proteinExistence type="predicted"/>
<gene>
    <name evidence="2" type="ORF">TSPGSL018_8534</name>
</gene>
<evidence type="ECO:0000313" key="2">
    <source>
        <dbReference type="EMBL" id="JAC81170.1"/>
    </source>
</evidence>
<reference evidence="2" key="1">
    <citation type="submission" date="2014-05" db="EMBL/GenBank/DDBJ databases">
        <title>The transcriptome of the halophilic microalga Tetraselmis sp. GSL018 isolated from the Great Salt Lake, Utah.</title>
        <authorList>
            <person name="Jinkerson R.E."/>
            <person name="D'Adamo S."/>
            <person name="Posewitz M.C."/>
        </authorList>
    </citation>
    <scope>NUCLEOTIDE SEQUENCE</scope>
    <source>
        <strain evidence="2">GSL018</strain>
    </source>
</reference>
<feature type="compositionally biased region" description="Pro residues" evidence="1">
    <location>
        <begin position="90"/>
        <end position="100"/>
    </location>
</feature>